<evidence type="ECO:0000313" key="1">
    <source>
        <dbReference type="EMBL" id="GMT28792.1"/>
    </source>
</evidence>
<sequence>LVFLHSLPMVGSVHTVGVVVRHSSDPDGVATIACKDNSFDVSSDLVPPGVELGTWLACRFNNGAVGELTETKRKPLDTRVEDGNVQILSYVAVPFGHCSMRDDYLLPRDSQVWSPHLGFASSEQERMFGLREEILYEAWLEYKDVISMSDRIWKLARVGRPLVDPEHTILLKQTPWKKYTKKEEETDTSMTAKLNRTRLDCGYQSGMVIAMIYDPEPGVVLLKGSEFISTRAKNIEKSIYQRLAVGKIVRFKMELDNMDREYPDIVEILVTTKKDIRFEVNDIFLKRSKELSTSEIKLLTTISIDDDLISEEGDSPINIITQYGPVLIERNEFANRMEAVCLEFDDLVEARKSGQELRVWIHYLSIYGKWRISSIDEEWFTRNQQSD</sequence>
<dbReference type="EMBL" id="BTSY01000005">
    <property type="protein sequence ID" value="GMT28792.1"/>
    <property type="molecule type" value="Genomic_DNA"/>
</dbReference>
<protein>
    <submittedName>
        <fullName evidence="1">Uncharacterized protein</fullName>
    </submittedName>
</protein>
<dbReference type="Proteomes" id="UP001432322">
    <property type="component" value="Unassembled WGS sequence"/>
</dbReference>
<organism evidence="1 2">
    <name type="scientific">Pristionchus fissidentatus</name>
    <dbReference type="NCBI Taxonomy" id="1538716"/>
    <lineage>
        <taxon>Eukaryota</taxon>
        <taxon>Metazoa</taxon>
        <taxon>Ecdysozoa</taxon>
        <taxon>Nematoda</taxon>
        <taxon>Chromadorea</taxon>
        <taxon>Rhabditida</taxon>
        <taxon>Rhabditina</taxon>
        <taxon>Diplogasteromorpha</taxon>
        <taxon>Diplogasteroidea</taxon>
        <taxon>Neodiplogasteridae</taxon>
        <taxon>Pristionchus</taxon>
    </lineage>
</organism>
<name>A0AAV5WAD7_9BILA</name>
<comment type="caution">
    <text evidence="1">The sequence shown here is derived from an EMBL/GenBank/DDBJ whole genome shotgun (WGS) entry which is preliminary data.</text>
</comment>
<keyword evidence="2" id="KW-1185">Reference proteome</keyword>
<evidence type="ECO:0000313" key="2">
    <source>
        <dbReference type="Proteomes" id="UP001432322"/>
    </source>
</evidence>
<proteinExistence type="predicted"/>
<gene>
    <name evidence="1" type="ORF">PFISCL1PPCAC_20089</name>
</gene>
<feature type="non-terminal residue" evidence="1">
    <location>
        <position position="1"/>
    </location>
</feature>
<accession>A0AAV5WAD7</accession>
<dbReference type="AlphaFoldDB" id="A0AAV5WAD7"/>
<reference evidence="1" key="1">
    <citation type="submission" date="2023-10" db="EMBL/GenBank/DDBJ databases">
        <title>Genome assembly of Pristionchus species.</title>
        <authorList>
            <person name="Yoshida K."/>
            <person name="Sommer R.J."/>
        </authorList>
    </citation>
    <scope>NUCLEOTIDE SEQUENCE</scope>
    <source>
        <strain evidence="1">RS5133</strain>
    </source>
</reference>